<name>A0A6A3MTB5_9STRA</name>
<keyword evidence="1" id="KW-0472">Membrane</keyword>
<dbReference type="AlphaFoldDB" id="A0A6A3MTB5"/>
<sequence length="88" mass="9947">MIDSALKFASTSTFTMFHADATFKLSDIGYPTMSVILTTLSLGFIRVQLSVSRRTYQQKRASLRPKLSNGLCVEPIDWEFRTKNVLVV</sequence>
<organism evidence="2 3">
    <name type="scientific">Phytophthora rubi</name>
    <dbReference type="NCBI Taxonomy" id="129364"/>
    <lineage>
        <taxon>Eukaryota</taxon>
        <taxon>Sar</taxon>
        <taxon>Stramenopiles</taxon>
        <taxon>Oomycota</taxon>
        <taxon>Peronosporomycetes</taxon>
        <taxon>Peronosporales</taxon>
        <taxon>Peronosporaceae</taxon>
        <taxon>Phytophthora</taxon>
    </lineage>
</organism>
<protein>
    <submittedName>
        <fullName evidence="2">Uncharacterized protein</fullName>
    </submittedName>
</protein>
<comment type="caution">
    <text evidence="2">The sequence shown here is derived from an EMBL/GenBank/DDBJ whole genome shotgun (WGS) entry which is preliminary data.</text>
</comment>
<keyword evidence="1" id="KW-1133">Transmembrane helix</keyword>
<evidence type="ECO:0000313" key="2">
    <source>
        <dbReference type="EMBL" id="KAE9034314.1"/>
    </source>
</evidence>
<dbReference type="EMBL" id="QXFU01000408">
    <property type="protein sequence ID" value="KAE9034314.1"/>
    <property type="molecule type" value="Genomic_DNA"/>
</dbReference>
<feature type="transmembrane region" description="Helical" evidence="1">
    <location>
        <begin position="28"/>
        <end position="49"/>
    </location>
</feature>
<evidence type="ECO:0000313" key="3">
    <source>
        <dbReference type="Proteomes" id="UP000435112"/>
    </source>
</evidence>
<accession>A0A6A3MTB5</accession>
<dbReference type="Proteomes" id="UP000435112">
    <property type="component" value="Unassembled WGS sequence"/>
</dbReference>
<dbReference type="OrthoDB" id="125992at2759"/>
<keyword evidence="1" id="KW-0812">Transmembrane</keyword>
<reference evidence="2 3" key="1">
    <citation type="submission" date="2018-09" db="EMBL/GenBank/DDBJ databases">
        <title>Genomic investigation of the strawberry pathogen Phytophthora fragariae indicates pathogenicity is determined by transcriptional variation in three key races.</title>
        <authorList>
            <person name="Adams T.M."/>
            <person name="Armitage A.D."/>
            <person name="Sobczyk M.K."/>
            <person name="Bates H.J."/>
            <person name="Dunwell J.M."/>
            <person name="Nellist C.F."/>
            <person name="Harrison R.J."/>
        </authorList>
    </citation>
    <scope>NUCLEOTIDE SEQUENCE [LARGE SCALE GENOMIC DNA]</scope>
    <source>
        <strain evidence="2 3">SCRP324</strain>
    </source>
</reference>
<evidence type="ECO:0000256" key="1">
    <source>
        <dbReference type="SAM" id="Phobius"/>
    </source>
</evidence>
<gene>
    <name evidence="2" type="ORF">PR002_g8192</name>
</gene>
<proteinExistence type="predicted"/>